<dbReference type="Proteomes" id="UP000234626">
    <property type="component" value="Unassembled WGS sequence"/>
</dbReference>
<comment type="caution">
    <text evidence="2">The sequence shown here is derived from an EMBL/GenBank/DDBJ whole genome shotgun (WGS) entry which is preliminary data.</text>
</comment>
<keyword evidence="2" id="KW-0378">Hydrolase</keyword>
<dbReference type="EMBL" id="PJZK01000002">
    <property type="protein sequence ID" value="PLR52606.1"/>
    <property type="molecule type" value="Genomic_DNA"/>
</dbReference>
<dbReference type="Pfam" id="PF01844">
    <property type="entry name" value="HNH"/>
    <property type="match status" value="1"/>
</dbReference>
<protein>
    <submittedName>
        <fullName evidence="2">Restriction endonuclease</fullName>
    </submittedName>
</protein>
<feature type="domain" description="HNH" evidence="1">
    <location>
        <begin position="203"/>
        <end position="259"/>
    </location>
</feature>
<dbReference type="Gene3D" id="1.10.30.50">
    <property type="match status" value="1"/>
</dbReference>
<dbReference type="RefSeq" id="WP_101829274.1">
    <property type="nucleotide sequence ID" value="NZ_JAWJZE010000001.1"/>
</dbReference>
<dbReference type="OrthoDB" id="9802640at2"/>
<gene>
    <name evidence="2" type="ORF">CYR34_03615</name>
</gene>
<dbReference type="GO" id="GO:0008270">
    <property type="term" value="F:zinc ion binding"/>
    <property type="evidence" value="ECO:0007669"/>
    <property type="project" value="InterPro"/>
</dbReference>
<keyword evidence="3" id="KW-1185">Reference proteome</keyword>
<organism evidence="2 3">
    <name type="scientific">Chimaeribacter arupi</name>
    <dbReference type="NCBI Taxonomy" id="2060066"/>
    <lineage>
        <taxon>Bacteria</taxon>
        <taxon>Pseudomonadati</taxon>
        <taxon>Pseudomonadota</taxon>
        <taxon>Gammaproteobacteria</taxon>
        <taxon>Enterobacterales</taxon>
        <taxon>Yersiniaceae</taxon>
        <taxon>Chimaeribacter</taxon>
    </lineage>
</organism>
<dbReference type="InterPro" id="IPR003615">
    <property type="entry name" value="HNH_nuc"/>
</dbReference>
<keyword evidence="2" id="KW-0255">Endonuclease</keyword>
<evidence type="ECO:0000313" key="3">
    <source>
        <dbReference type="Proteomes" id="UP000234626"/>
    </source>
</evidence>
<accession>A0A2N5ERW8</accession>
<dbReference type="AlphaFoldDB" id="A0A2N5ERW8"/>
<evidence type="ECO:0000313" key="2">
    <source>
        <dbReference type="EMBL" id="PLR52606.1"/>
    </source>
</evidence>
<name>A0A2N5ERW8_9GAMM</name>
<keyword evidence="2" id="KW-0540">Nuclease</keyword>
<dbReference type="InterPro" id="IPR002711">
    <property type="entry name" value="HNH"/>
</dbReference>
<dbReference type="GO" id="GO:0003676">
    <property type="term" value="F:nucleic acid binding"/>
    <property type="evidence" value="ECO:0007669"/>
    <property type="project" value="InterPro"/>
</dbReference>
<sequence length="279" mass="31370">MDKEAGYTVIAENDESQWQDQTGAVYHFPKRYLGLLTPGTQVVYYKGKLRDKQHAAKRLSDQPHYFGIATIGQVYQDKNSSKGDHFALIENYQPFTAALFAKTASGYYETIPENRLSNYWRDGVRAISQQDYEAIIAAAQLAPIAVATAQPAAMVPSTEPERESDEESLYSGVEGQKRMKYVTFYERNPKLKEQAKQLHGTTCCICGFNFGKVYGEYGEGFIHIHHLVPISAGDGKEKTVNPETDLVPVCANCHSIIHRKKDRTLSIDEMKAIINISHR</sequence>
<proteinExistence type="predicted"/>
<dbReference type="GO" id="GO:0004519">
    <property type="term" value="F:endonuclease activity"/>
    <property type="evidence" value="ECO:0007669"/>
    <property type="project" value="UniProtKB-KW"/>
</dbReference>
<dbReference type="CDD" id="cd00085">
    <property type="entry name" value="HNHc"/>
    <property type="match status" value="1"/>
</dbReference>
<reference evidence="2 3" key="1">
    <citation type="submission" date="2017-12" db="EMBL/GenBank/DDBJ databases">
        <title>Characterization of six clinical isolates of Enterochimera gen. nov., a novel genus of the Yersiniaciae family and the three species Enterochimera arupensis sp. nov., Enterochimera coloradensis sp. nov, and Enterochimera californica sp. nov.</title>
        <authorList>
            <person name="Rossi A."/>
            <person name="Fisher M."/>
        </authorList>
    </citation>
    <scope>NUCLEOTIDE SEQUENCE [LARGE SCALE GENOMIC DNA]</scope>
    <source>
        <strain evidence="2 3">2016Iso1</strain>
    </source>
</reference>
<evidence type="ECO:0000259" key="1">
    <source>
        <dbReference type="Pfam" id="PF01844"/>
    </source>
</evidence>